<proteinExistence type="predicted"/>
<keyword evidence="1" id="KW-0812">Transmembrane</keyword>
<organism evidence="2 3">
    <name type="scientific">Coccomyxa viridis</name>
    <dbReference type="NCBI Taxonomy" id="1274662"/>
    <lineage>
        <taxon>Eukaryota</taxon>
        <taxon>Viridiplantae</taxon>
        <taxon>Chlorophyta</taxon>
        <taxon>core chlorophytes</taxon>
        <taxon>Trebouxiophyceae</taxon>
        <taxon>Trebouxiophyceae incertae sedis</taxon>
        <taxon>Coccomyxaceae</taxon>
        <taxon>Coccomyxa</taxon>
    </lineage>
</organism>
<keyword evidence="1" id="KW-1133">Transmembrane helix</keyword>
<gene>
    <name evidence="2" type="ORF">CVIRNUC_006338</name>
</gene>
<dbReference type="EMBL" id="CAUYUE010000008">
    <property type="protein sequence ID" value="CAK0783142.1"/>
    <property type="molecule type" value="Genomic_DNA"/>
</dbReference>
<dbReference type="AlphaFoldDB" id="A0AAV1I8W4"/>
<reference evidence="2 3" key="1">
    <citation type="submission" date="2023-10" db="EMBL/GenBank/DDBJ databases">
        <authorList>
            <person name="Maclean D."/>
            <person name="Macfadyen A."/>
        </authorList>
    </citation>
    <scope>NUCLEOTIDE SEQUENCE [LARGE SCALE GENOMIC DNA]</scope>
</reference>
<dbReference type="Proteomes" id="UP001314263">
    <property type="component" value="Unassembled WGS sequence"/>
</dbReference>
<dbReference type="InterPro" id="IPR023214">
    <property type="entry name" value="HAD_sf"/>
</dbReference>
<keyword evidence="1" id="KW-0472">Membrane</keyword>
<dbReference type="PANTHER" id="PTHR31284">
    <property type="entry name" value="ACID PHOSPHATASE-LIKE PROTEIN"/>
    <property type="match status" value="1"/>
</dbReference>
<dbReference type="PANTHER" id="PTHR31284:SF10">
    <property type="entry name" value="ACID PHOSPHATASE-LIKE PROTEIN"/>
    <property type="match status" value="1"/>
</dbReference>
<protein>
    <recommendedName>
        <fullName evidence="4">Acid phosphatase</fullName>
    </recommendedName>
</protein>
<evidence type="ECO:0000256" key="1">
    <source>
        <dbReference type="SAM" id="Phobius"/>
    </source>
</evidence>
<comment type="caution">
    <text evidence="2">The sequence shown here is derived from an EMBL/GenBank/DDBJ whole genome shotgun (WGS) entry which is preliminary data.</text>
</comment>
<keyword evidence="3" id="KW-1185">Reference proteome</keyword>
<evidence type="ECO:0000313" key="3">
    <source>
        <dbReference type="Proteomes" id="UP001314263"/>
    </source>
</evidence>
<name>A0AAV1I8W4_9CHLO</name>
<evidence type="ECO:0000313" key="2">
    <source>
        <dbReference type="EMBL" id="CAK0783142.1"/>
    </source>
</evidence>
<dbReference type="InterPro" id="IPR005519">
    <property type="entry name" value="Acid_phosphat_B-like"/>
</dbReference>
<dbReference type="Gene3D" id="3.40.50.1000">
    <property type="entry name" value="HAD superfamily/HAD-like"/>
    <property type="match status" value="1"/>
</dbReference>
<sequence length="359" mass="38761">MGEKAPCDDSEASSMQRAAVLEKYGLLRSFCALHAVLLGACAGALIMATYMIGMEEPRSTDFAVCMRPLGGGPVAPGNFPLMAGYYGDTCVNTRRQYLVKQYDDDVETAIKAAWQFLRKYNGTVSSSYVAVFDIDETSLSNRAEWLQPPPAVGAQTVETTTDGDSTPDNPFLPGHLRSRAVSAAVGAPQAGAPPLKPTLKLYKELYRMGFSVTFITGRTGTEQARKDTAQNLLEAGYGGPCPESPLRTMFTARAHADSGSDPSAGALRGFSSNRRLKSEALPPKQALVAVEEEPCYVQLGMREEGDERLASVYKPEKRGKLVEAGYSILACFGDQWSDLSGPYAGLASFILPNPFYYLL</sequence>
<feature type="transmembrane region" description="Helical" evidence="1">
    <location>
        <begin position="32"/>
        <end position="52"/>
    </location>
</feature>
<evidence type="ECO:0008006" key="4">
    <source>
        <dbReference type="Google" id="ProtNLM"/>
    </source>
</evidence>
<accession>A0AAV1I8W4</accession>
<dbReference type="Pfam" id="PF03767">
    <property type="entry name" value="Acid_phosphat_B"/>
    <property type="match status" value="2"/>
</dbReference>